<feature type="transmembrane region" description="Helical" evidence="8">
    <location>
        <begin position="596"/>
        <end position="617"/>
    </location>
</feature>
<dbReference type="InterPro" id="IPR005829">
    <property type="entry name" value="Sugar_transporter_CS"/>
</dbReference>
<feature type="transmembrane region" description="Helical" evidence="8">
    <location>
        <begin position="567"/>
        <end position="584"/>
    </location>
</feature>
<name>A0A2K1JM20_PHYPA</name>
<keyword evidence="6 8" id="KW-0472">Membrane</keyword>
<dbReference type="Gramene" id="Pp3c13_15460V3.4">
    <property type="protein sequence ID" value="Pp3c13_15460V3.4"/>
    <property type="gene ID" value="Pp3c13_15460"/>
</dbReference>
<feature type="signal peptide" evidence="9">
    <location>
        <begin position="1"/>
        <end position="18"/>
    </location>
</feature>
<dbReference type="Gramene" id="Pp3c13_15460V3.2">
    <property type="protein sequence ID" value="Pp3c13_15460V3.2"/>
    <property type="gene ID" value="Pp3c13_15460"/>
</dbReference>
<feature type="region of interest" description="Disordered" evidence="7">
    <location>
        <begin position="315"/>
        <end position="402"/>
    </location>
</feature>
<gene>
    <name evidence="12" type="primary">LOC112290618</name>
    <name evidence="11" type="ORF">PHYPA_017425</name>
</gene>
<keyword evidence="13" id="KW-1185">Reference proteome</keyword>
<dbReference type="PANTHER" id="PTHR48020">
    <property type="entry name" value="PROTON MYO-INOSITOL COTRANSPORTER"/>
    <property type="match status" value="1"/>
</dbReference>
<dbReference type="InterPro" id="IPR020846">
    <property type="entry name" value="MFS_dom"/>
</dbReference>
<feature type="transmembrane region" description="Helical" evidence="8">
    <location>
        <begin position="97"/>
        <end position="120"/>
    </location>
</feature>
<dbReference type="GO" id="GO:0016020">
    <property type="term" value="C:membrane"/>
    <property type="evidence" value="ECO:0000318"/>
    <property type="project" value="GO_Central"/>
</dbReference>
<dbReference type="Proteomes" id="UP000006727">
    <property type="component" value="Chromosome 13"/>
</dbReference>
<dbReference type="EnsemblPlants" id="Pp3c13_15460V3.6">
    <property type="protein sequence ID" value="Pp3c13_15460V3.6"/>
    <property type="gene ID" value="Pp3c13_15460"/>
</dbReference>
<dbReference type="KEGG" id="ppp:112290618"/>
<dbReference type="RefSeq" id="XP_024392850.1">
    <property type="nucleotide sequence ID" value="XM_024537082.2"/>
</dbReference>
<feature type="transmembrane region" description="Helical" evidence="8">
    <location>
        <begin position="42"/>
        <end position="61"/>
    </location>
</feature>
<protein>
    <recommendedName>
        <fullName evidence="10">Major facilitator superfamily (MFS) profile domain-containing protein</fullName>
    </recommendedName>
</protein>
<dbReference type="InterPro" id="IPR005828">
    <property type="entry name" value="MFS_sugar_transport-like"/>
</dbReference>
<organism evidence="11">
    <name type="scientific">Physcomitrium patens</name>
    <name type="common">Spreading-leaved earth moss</name>
    <name type="synonym">Physcomitrella patens</name>
    <dbReference type="NCBI Taxonomy" id="3218"/>
    <lineage>
        <taxon>Eukaryota</taxon>
        <taxon>Viridiplantae</taxon>
        <taxon>Streptophyta</taxon>
        <taxon>Embryophyta</taxon>
        <taxon>Bryophyta</taxon>
        <taxon>Bryophytina</taxon>
        <taxon>Bryopsida</taxon>
        <taxon>Funariidae</taxon>
        <taxon>Funariales</taxon>
        <taxon>Funariaceae</taxon>
        <taxon>Physcomitrium</taxon>
    </lineage>
</organism>
<comment type="subcellular location">
    <subcellularLocation>
        <location evidence="1">Membrane</location>
        <topology evidence="1">Multi-pass membrane protein</topology>
    </subcellularLocation>
</comment>
<feature type="transmembrane region" description="Helical" evidence="8">
    <location>
        <begin position="519"/>
        <end position="541"/>
    </location>
</feature>
<feature type="compositionally biased region" description="Low complexity" evidence="7">
    <location>
        <begin position="363"/>
        <end position="374"/>
    </location>
</feature>
<evidence type="ECO:0000256" key="9">
    <source>
        <dbReference type="SAM" id="SignalP"/>
    </source>
</evidence>
<dbReference type="GeneID" id="112290618"/>
<keyword evidence="3" id="KW-0813">Transport</keyword>
<feature type="transmembrane region" description="Helical" evidence="8">
    <location>
        <begin position="694"/>
        <end position="713"/>
    </location>
</feature>
<dbReference type="PRINTS" id="PR00171">
    <property type="entry name" value="SUGRTRNSPORT"/>
</dbReference>
<comment type="similarity">
    <text evidence="2">Belongs to the major facilitator superfamily. Sugar transporter (TC 2.A.1.1) family.</text>
</comment>
<evidence type="ECO:0000313" key="11">
    <source>
        <dbReference type="EMBL" id="PNR42595.1"/>
    </source>
</evidence>
<accession>A0A2K1JM20</accession>
<evidence type="ECO:0000256" key="7">
    <source>
        <dbReference type="SAM" id="MobiDB-lite"/>
    </source>
</evidence>
<dbReference type="Gramene" id="Pp3c13_15460V3.5">
    <property type="protein sequence ID" value="Pp3c13_15460V3.5"/>
    <property type="gene ID" value="Pp3c13_15460"/>
</dbReference>
<keyword evidence="5 8" id="KW-1133">Transmembrane helix</keyword>
<keyword evidence="4 8" id="KW-0812">Transmembrane</keyword>
<evidence type="ECO:0000256" key="2">
    <source>
        <dbReference type="ARBA" id="ARBA00010992"/>
    </source>
</evidence>
<evidence type="ECO:0000256" key="8">
    <source>
        <dbReference type="SAM" id="Phobius"/>
    </source>
</evidence>
<feature type="chain" id="PRO_5043158145" description="Major facilitator superfamily (MFS) profile domain-containing protein" evidence="9">
    <location>
        <begin position="19"/>
        <end position="745"/>
    </location>
</feature>
<dbReference type="FunFam" id="1.20.1250.20:FF:000461">
    <property type="entry name" value="Monosaccharide-sensing protein 3"/>
    <property type="match status" value="1"/>
</dbReference>
<evidence type="ECO:0000313" key="12">
    <source>
        <dbReference type="EnsemblPlants" id="Pp3c13_15460V3.1"/>
    </source>
</evidence>
<dbReference type="FunCoup" id="A0A2K1JM20">
    <property type="interactions" value="330"/>
</dbReference>
<proteinExistence type="inferred from homology"/>
<dbReference type="Pfam" id="PF00083">
    <property type="entry name" value="Sugar_tr"/>
    <property type="match status" value="2"/>
</dbReference>
<reference evidence="11 13" key="1">
    <citation type="journal article" date="2008" name="Science">
        <title>The Physcomitrella genome reveals evolutionary insights into the conquest of land by plants.</title>
        <authorList>
            <person name="Rensing S."/>
            <person name="Lang D."/>
            <person name="Zimmer A."/>
            <person name="Terry A."/>
            <person name="Salamov A."/>
            <person name="Shapiro H."/>
            <person name="Nishiyama T."/>
            <person name="Perroud P.-F."/>
            <person name="Lindquist E."/>
            <person name="Kamisugi Y."/>
            <person name="Tanahashi T."/>
            <person name="Sakakibara K."/>
            <person name="Fujita T."/>
            <person name="Oishi K."/>
            <person name="Shin-I T."/>
            <person name="Kuroki Y."/>
            <person name="Toyoda A."/>
            <person name="Suzuki Y."/>
            <person name="Hashimoto A."/>
            <person name="Yamaguchi K."/>
            <person name="Sugano A."/>
            <person name="Kohara Y."/>
            <person name="Fujiyama A."/>
            <person name="Anterola A."/>
            <person name="Aoki S."/>
            <person name="Ashton N."/>
            <person name="Barbazuk W.B."/>
            <person name="Barker E."/>
            <person name="Bennetzen J."/>
            <person name="Bezanilla M."/>
            <person name="Blankenship R."/>
            <person name="Cho S.H."/>
            <person name="Dutcher S."/>
            <person name="Estelle M."/>
            <person name="Fawcett J.A."/>
            <person name="Gundlach H."/>
            <person name="Hanada K."/>
            <person name="Heyl A."/>
            <person name="Hicks K.A."/>
            <person name="Hugh J."/>
            <person name="Lohr M."/>
            <person name="Mayer K."/>
            <person name="Melkozernov A."/>
            <person name="Murata T."/>
            <person name="Nelson D."/>
            <person name="Pils B."/>
            <person name="Prigge M."/>
            <person name="Reiss B."/>
            <person name="Renner T."/>
            <person name="Rombauts S."/>
            <person name="Rushton P."/>
            <person name="Sanderfoot A."/>
            <person name="Schween G."/>
            <person name="Shiu S.-H."/>
            <person name="Stueber K."/>
            <person name="Theodoulou F.L."/>
            <person name="Tu H."/>
            <person name="Van de Peer Y."/>
            <person name="Verrier P.J."/>
            <person name="Waters E."/>
            <person name="Wood A."/>
            <person name="Yang L."/>
            <person name="Cove D."/>
            <person name="Cuming A."/>
            <person name="Hasebe M."/>
            <person name="Lucas S."/>
            <person name="Mishler D.B."/>
            <person name="Reski R."/>
            <person name="Grigoriev I."/>
            <person name="Quatrano R.S."/>
            <person name="Boore J.L."/>
        </authorList>
    </citation>
    <scope>NUCLEOTIDE SEQUENCE [LARGE SCALE GENOMIC DNA]</scope>
    <source>
        <strain evidence="12 13">cv. Gransden 2004</strain>
    </source>
</reference>
<dbReference type="InterPro" id="IPR050814">
    <property type="entry name" value="Myo-inositol_Transporter"/>
</dbReference>
<reference evidence="11 13" key="2">
    <citation type="journal article" date="2018" name="Plant J.">
        <title>The Physcomitrella patens chromosome-scale assembly reveals moss genome structure and evolution.</title>
        <authorList>
            <person name="Lang D."/>
            <person name="Ullrich K.K."/>
            <person name="Murat F."/>
            <person name="Fuchs J."/>
            <person name="Jenkins J."/>
            <person name="Haas F.B."/>
            <person name="Piednoel M."/>
            <person name="Gundlach H."/>
            <person name="Van Bel M."/>
            <person name="Meyberg R."/>
            <person name="Vives C."/>
            <person name="Morata J."/>
            <person name="Symeonidi A."/>
            <person name="Hiss M."/>
            <person name="Muchero W."/>
            <person name="Kamisugi Y."/>
            <person name="Saleh O."/>
            <person name="Blanc G."/>
            <person name="Decker E.L."/>
            <person name="van Gessel N."/>
            <person name="Grimwood J."/>
            <person name="Hayes R.D."/>
            <person name="Graham S.W."/>
            <person name="Gunter L.E."/>
            <person name="McDaniel S.F."/>
            <person name="Hoernstein S.N.W."/>
            <person name="Larsson A."/>
            <person name="Li F.W."/>
            <person name="Perroud P.F."/>
            <person name="Phillips J."/>
            <person name="Ranjan P."/>
            <person name="Rokshar D.S."/>
            <person name="Rothfels C.J."/>
            <person name="Schneider L."/>
            <person name="Shu S."/>
            <person name="Stevenson D.W."/>
            <person name="Thummler F."/>
            <person name="Tillich M."/>
            <person name="Villarreal Aguilar J.C."/>
            <person name="Widiez T."/>
            <person name="Wong G.K."/>
            <person name="Wymore A."/>
            <person name="Zhang Y."/>
            <person name="Zimmer A.D."/>
            <person name="Quatrano R.S."/>
            <person name="Mayer K.F.X."/>
            <person name="Goodstein D."/>
            <person name="Casacuberta J.M."/>
            <person name="Vandepoele K."/>
            <person name="Reski R."/>
            <person name="Cuming A.C."/>
            <person name="Tuskan G.A."/>
            <person name="Maumus F."/>
            <person name="Salse J."/>
            <person name="Schmutz J."/>
            <person name="Rensing S.A."/>
        </authorList>
    </citation>
    <scope>NUCLEOTIDE SEQUENCE [LARGE SCALE GENOMIC DNA]</scope>
    <source>
        <strain evidence="12 13">cv. Gransden 2004</strain>
    </source>
</reference>
<evidence type="ECO:0000259" key="10">
    <source>
        <dbReference type="PROSITE" id="PS50850"/>
    </source>
</evidence>
<dbReference type="FunFam" id="1.20.1250.20:FF:000345">
    <property type="entry name" value="Monosaccharide-sensing protein 3"/>
    <property type="match status" value="1"/>
</dbReference>
<dbReference type="PaxDb" id="3218-PP1S158_160V6.1"/>
<dbReference type="PANTHER" id="PTHR48020:SF35">
    <property type="entry name" value="SUGAR TRANSPORTER"/>
    <property type="match status" value="1"/>
</dbReference>
<feature type="domain" description="Major facilitator superfamily (MFS) profile" evidence="10">
    <location>
        <begin position="6"/>
        <end position="717"/>
    </location>
</feature>
<evidence type="ECO:0000256" key="1">
    <source>
        <dbReference type="ARBA" id="ARBA00004141"/>
    </source>
</evidence>
<evidence type="ECO:0000256" key="6">
    <source>
        <dbReference type="ARBA" id="ARBA00023136"/>
    </source>
</evidence>
<feature type="transmembrane region" description="Helical" evidence="8">
    <location>
        <begin position="662"/>
        <end position="682"/>
    </location>
</feature>
<dbReference type="GO" id="GO:0055085">
    <property type="term" value="P:transmembrane transport"/>
    <property type="evidence" value="ECO:0000318"/>
    <property type="project" value="GO_Central"/>
</dbReference>
<keyword evidence="9" id="KW-0732">Signal</keyword>
<dbReference type="OrthoDB" id="6339427at2759"/>
<dbReference type="EMBL" id="ABEU02000013">
    <property type="protein sequence ID" value="PNR42595.1"/>
    <property type="molecule type" value="Genomic_DNA"/>
</dbReference>
<dbReference type="EnsemblPlants" id="Pp3c13_15460V3.5">
    <property type="protein sequence ID" value="Pp3c13_15460V3.5"/>
    <property type="gene ID" value="Pp3c13_15460"/>
</dbReference>
<feature type="transmembrane region" description="Helical" evidence="8">
    <location>
        <begin position="73"/>
        <end position="91"/>
    </location>
</feature>
<feature type="compositionally biased region" description="Acidic residues" evidence="7">
    <location>
        <begin position="322"/>
        <end position="333"/>
    </location>
</feature>
<evidence type="ECO:0000313" key="13">
    <source>
        <dbReference type="Proteomes" id="UP000006727"/>
    </source>
</evidence>
<dbReference type="Gramene" id="Pp3c13_15460V3.6">
    <property type="protein sequence ID" value="Pp3c13_15460V3.6"/>
    <property type="gene ID" value="Pp3c13_15460"/>
</dbReference>
<dbReference type="SUPFAM" id="SSF103473">
    <property type="entry name" value="MFS general substrate transporter"/>
    <property type="match status" value="1"/>
</dbReference>
<evidence type="ECO:0000256" key="3">
    <source>
        <dbReference type="ARBA" id="ARBA00022448"/>
    </source>
</evidence>
<dbReference type="AlphaFoldDB" id="A0A2K1JM20"/>
<feature type="transmembrane region" description="Helical" evidence="8">
    <location>
        <begin position="132"/>
        <end position="150"/>
    </location>
</feature>
<dbReference type="Gene3D" id="1.20.1250.20">
    <property type="entry name" value="MFS general substrate transporter like domains"/>
    <property type="match status" value="2"/>
</dbReference>
<dbReference type="InterPro" id="IPR003663">
    <property type="entry name" value="Sugar/inositol_transpt"/>
</dbReference>
<dbReference type="InterPro" id="IPR036259">
    <property type="entry name" value="MFS_trans_sf"/>
</dbReference>
<dbReference type="EnsemblPlants" id="Pp3c13_15460V3.2">
    <property type="protein sequence ID" value="Pp3c13_15460V3.2"/>
    <property type="gene ID" value="Pp3c13_15460"/>
</dbReference>
<dbReference type="OMA" id="LTHINAG"/>
<dbReference type="EnsemblPlants" id="Pp3c13_15460V3.3">
    <property type="protein sequence ID" value="Pp3c13_15460V3.3"/>
    <property type="gene ID" value="Pp3c13_15460"/>
</dbReference>
<feature type="transmembrane region" description="Helical" evidence="8">
    <location>
        <begin position="162"/>
        <end position="184"/>
    </location>
</feature>
<sequence>MAAFVVAAVAALGNLLQGWDGGAIAGALLYLKPEFHLEETPALEGEVVASTLVGAVAAVCIAGPSADWLGRKFMLCISGVLYAIAALVMIWSPNVYILIVGRLTVGCAIGLAATIAPILISESAPSEIRGQLATFPQFLGSGGLFLAYVMDFVFSLQPQVNWRFMLGILFVPAVMYVGLGLVVLPESPRWLVSKGRMNEAKKVLQKIRARDDVDGEMSLLVEGLGVGAETHIEEWLLKPSEKLAKEDDEDSVIEEGQIKLFGPDDSTWVATPIVDEFGHSIANTLSRSAMAESRLSQFLDPVVTMMGSVQNSFHDMGFMSHDDDENRWDEENQEPGLETSLLSGAPMSRNNSRGAGYTRSDSQSKNRSNMSRQNSRSRSRRQSRSGFSGRHSRSYSKNIAQDGQLSEFSGSVGVGGGWQLAWRWDEGAKDGEEAGLKRVFVRGDGGDMSQYNSTMSLPGVQPQEDHESFQAQVIVAQSSLFSKELLEEHPVGPAMMHPAETATRVPPVQNLWDAGVKRALFVGVILQILQQFSGINAVLYFTPQILMQSGAGDILIKFGLDAESSSILASGVTCFLMLPCIFLAMKLMDVSGRRGLLLTTLPALTVSLVALVIVNLFKATGLIPALISFICVTVFICSFVAGFGPIPNILCSEIFPTRVRGTCIGICAGAMWSSNVCITYAFPILNQHFGLQGVFGFFAIVTFIAWIFVFQYVPETKGQPLEIICEIFALAARSAGKRDRYDDDY</sequence>
<dbReference type="GO" id="GO:0022857">
    <property type="term" value="F:transmembrane transporter activity"/>
    <property type="evidence" value="ECO:0000318"/>
    <property type="project" value="GO_Central"/>
</dbReference>
<dbReference type="EnsemblPlants" id="Pp3c13_15460V3.1">
    <property type="protein sequence ID" value="Pp3c13_15460V3.1"/>
    <property type="gene ID" value="Pp3c13_15460"/>
</dbReference>
<evidence type="ECO:0000256" key="4">
    <source>
        <dbReference type="ARBA" id="ARBA00022692"/>
    </source>
</evidence>
<dbReference type="PROSITE" id="PS00216">
    <property type="entry name" value="SUGAR_TRANSPORT_1"/>
    <property type="match status" value="1"/>
</dbReference>
<evidence type="ECO:0000256" key="5">
    <source>
        <dbReference type="ARBA" id="ARBA00022989"/>
    </source>
</evidence>
<feature type="transmembrane region" description="Helical" evidence="8">
    <location>
        <begin position="623"/>
        <end position="650"/>
    </location>
</feature>
<dbReference type="EnsemblPlants" id="Pp3c13_15460V3.4">
    <property type="protein sequence ID" value="Pp3c13_15460V3.4"/>
    <property type="gene ID" value="Pp3c13_15460"/>
</dbReference>
<dbReference type="RefSeq" id="XP_024392849.1">
    <property type="nucleotide sequence ID" value="XM_024537081.1"/>
</dbReference>
<dbReference type="Gramene" id="Pp3c13_15460V3.1">
    <property type="protein sequence ID" value="Pp3c13_15460V3.1"/>
    <property type="gene ID" value="Pp3c13_15460"/>
</dbReference>
<reference evidence="12" key="3">
    <citation type="submission" date="2020-12" db="UniProtKB">
        <authorList>
            <consortium name="EnsemblPlants"/>
        </authorList>
    </citation>
    <scope>IDENTIFICATION</scope>
</reference>
<dbReference type="Gramene" id="Pp3c13_15460V3.3">
    <property type="protein sequence ID" value="Pp3c13_15460V3.3"/>
    <property type="gene ID" value="Pp3c13_15460"/>
</dbReference>
<dbReference type="PROSITE" id="PS50850">
    <property type="entry name" value="MFS"/>
    <property type="match status" value="1"/>
</dbReference>